<dbReference type="SUPFAM" id="SSF52540">
    <property type="entry name" value="P-loop containing nucleoside triphosphate hydrolases"/>
    <property type="match status" value="1"/>
</dbReference>
<comment type="catalytic activity">
    <reaction evidence="1">
        <text>ATP + H2O = ADP + phosphate + H(+)</text>
        <dbReference type="Rhea" id="RHEA:13065"/>
        <dbReference type="ChEBI" id="CHEBI:15377"/>
        <dbReference type="ChEBI" id="CHEBI:15378"/>
        <dbReference type="ChEBI" id="CHEBI:30616"/>
        <dbReference type="ChEBI" id="CHEBI:43474"/>
        <dbReference type="ChEBI" id="CHEBI:456216"/>
        <dbReference type="EC" id="5.6.2.3"/>
    </reaction>
</comment>
<feature type="compositionally biased region" description="Polar residues" evidence="2">
    <location>
        <begin position="648"/>
        <end position="657"/>
    </location>
</feature>
<proteinExistence type="inferred from homology"/>
<dbReference type="GO" id="GO:0006281">
    <property type="term" value="P:DNA repair"/>
    <property type="evidence" value="ECO:0007669"/>
    <property type="project" value="UniProtKB-KW"/>
</dbReference>
<keyword evidence="1" id="KW-0067">ATP-binding</keyword>
<dbReference type="GO" id="GO:0005524">
    <property type="term" value="F:ATP binding"/>
    <property type="evidence" value="ECO:0007669"/>
    <property type="project" value="UniProtKB-KW"/>
</dbReference>
<comment type="caution">
    <text evidence="4">The sequence shown here is derived from an EMBL/GenBank/DDBJ whole genome shotgun (WGS) entry which is preliminary data.</text>
</comment>
<accession>A0AAV6HYL5</accession>
<dbReference type="Pfam" id="PF05970">
    <property type="entry name" value="PIF1"/>
    <property type="match status" value="1"/>
</dbReference>
<keyword evidence="1" id="KW-0347">Helicase</keyword>
<dbReference type="InterPro" id="IPR027417">
    <property type="entry name" value="P-loop_NTPase"/>
</dbReference>
<reference evidence="4" key="1">
    <citation type="submission" date="2020-08" db="EMBL/GenBank/DDBJ databases">
        <title>Plant Genome Project.</title>
        <authorList>
            <person name="Zhang R.-G."/>
        </authorList>
    </citation>
    <scope>NUCLEOTIDE SEQUENCE</scope>
    <source>
        <strain evidence="4">WSP0</strain>
        <tissue evidence="4">Leaf</tissue>
    </source>
</reference>
<comment type="cofactor">
    <cofactor evidence="1">
        <name>Mg(2+)</name>
        <dbReference type="ChEBI" id="CHEBI:18420"/>
    </cofactor>
</comment>
<dbReference type="InterPro" id="IPR012340">
    <property type="entry name" value="NA-bd_OB-fold"/>
</dbReference>
<dbReference type="PANTHER" id="PTHR10492:SF94">
    <property type="entry name" value="ATP-DEPENDENT DNA HELICASE"/>
    <property type="match status" value="1"/>
</dbReference>
<evidence type="ECO:0000313" key="5">
    <source>
        <dbReference type="Proteomes" id="UP000823749"/>
    </source>
</evidence>
<feature type="region of interest" description="Disordered" evidence="2">
    <location>
        <begin position="648"/>
        <end position="713"/>
    </location>
</feature>
<dbReference type="EMBL" id="JACTNZ010000012">
    <property type="protein sequence ID" value="KAG5521532.1"/>
    <property type="molecule type" value="Genomic_DNA"/>
</dbReference>
<dbReference type="Gene3D" id="3.40.50.300">
    <property type="entry name" value="P-loop containing nucleotide triphosphate hydrolases"/>
    <property type="match status" value="1"/>
</dbReference>
<dbReference type="GO" id="GO:0043139">
    <property type="term" value="F:5'-3' DNA helicase activity"/>
    <property type="evidence" value="ECO:0007669"/>
    <property type="project" value="UniProtKB-EC"/>
</dbReference>
<dbReference type="PANTHER" id="PTHR10492">
    <property type="match status" value="1"/>
</dbReference>
<organism evidence="4 5">
    <name type="scientific">Rhododendron griersonianum</name>
    <dbReference type="NCBI Taxonomy" id="479676"/>
    <lineage>
        <taxon>Eukaryota</taxon>
        <taxon>Viridiplantae</taxon>
        <taxon>Streptophyta</taxon>
        <taxon>Embryophyta</taxon>
        <taxon>Tracheophyta</taxon>
        <taxon>Spermatophyta</taxon>
        <taxon>Magnoliopsida</taxon>
        <taxon>eudicotyledons</taxon>
        <taxon>Gunneridae</taxon>
        <taxon>Pentapetalae</taxon>
        <taxon>asterids</taxon>
        <taxon>Ericales</taxon>
        <taxon>Ericaceae</taxon>
        <taxon>Ericoideae</taxon>
        <taxon>Rhodoreae</taxon>
        <taxon>Rhododendron</taxon>
    </lineage>
</organism>
<dbReference type="GO" id="GO:0000723">
    <property type="term" value="P:telomere maintenance"/>
    <property type="evidence" value="ECO:0007669"/>
    <property type="project" value="InterPro"/>
</dbReference>
<evidence type="ECO:0000259" key="3">
    <source>
        <dbReference type="Pfam" id="PF05970"/>
    </source>
</evidence>
<feature type="domain" description="DNA helicase Pif1-like DEAD-box helicase" evidence="3">
    <location>
        <begin position="159"/>
        <end position="366"/>
    </location>
</feature>
<name>A0AAV6HYL5_9ERIC</name>
<keyword evidence="1" id="KW-0547">Nucleotide-binding</keyword>
<dbReference type="Proteomes" id="UP000823749">
    <property type="component" value="Chromosome 12"/>
</dbReference>
<sequence>MLTYIPAPTSYVCLRTVNGVTFESFREAAISHGLLEDDKSNEKCMEEARIYQMPFSLRQLFTTILVYCAPVNPLELFFKFEDDMVQDYISVQKISKDVARQILLQTLNAELESMGKNLNHFQLSQLITSDSTKKATPREVEDEMNIPISENDLKSPDLLNDEQLIAYNDILDVVFHKKPKCFFIDGPGGTGKTFLYQALLATVRSQHQIALATASSGVAASILPNGRTAHSRFKIPIDCDGKLCCGISKQSGLATLIKETVLIIWDEASMAKKESIEALDYLLLDLTNNDTLFGGKVVVQGGDFRQVLPVIPRGTRHDCINASIVRSFIWQSLIKFRLTQNMRARIDPAFSAYILRVGDGVEKENQAGEIKLPSSLVLQSTSTIPSLDQLIQFVFPSFHINTLDPLSLTDSAILTPKNQVVDEINETMLSKFPGKEHNTLKMYHTYCITNAAIGQTPEKFRFLENKYQLTINARTPVEEVQIDGLTLRTMRYNFTPITAISQVRDSDPKLGLTLATRNTSSFIFNLPIPEANALQSWCIVNANKIRELPTTPSQLFLARTSEETEDNITKIANLPVIVQKVEFLTVKGIATVIDFGQKFYYLACSLCNKATNAYGDDNFWCNYCLQKVKALKEVSQIKFKVHSISTKDMTESQNRSETLLALPPDAANKKSKTTEHNASSSSFPAVEAPTVNRPVEESTAPAEQTSTSHNDNK</sequence>
<evidence type="ECO:0000256" key="1">
    <source>
        <dbReference type="RuleBase" id="RU363044"/>
    </source>
</evidence>
<feature type="compositionally biased region" description="Polar residues" evidence="2">
    <location>
        <begin position="701"/>
        <end position="713"/>
    </location>
</feature>
<keyword evidence="1" id="KW-0233">DNA recombination</keyword>
<keyword evidence="1" id="KW-0378">Hydrolase</keyword>
<evidence type="ECO:0000256" key="2">
    <source>
        <dbReference type="SAM" id="MobiDB-lite"/>
    </source>
</evidence>
<evidence type="ECO:0000313" key="4">
    <source>
        <dbReference type="EMBL" id="KAG5521532.1"/>
    </source>
</evidence>
<keyword evidence="1" id="KW-0227">DNA damage</keyword>
<comment type="similarity">
    <text evidence="1">Belongs to the helicase family.</text>
</comment>
<dbReference type="GO" id="GO:0016787">
    <property type="term" value="F:hydrolase activity"/>
    <property type="evidence" value="ECO:0007669"/>
    <property type="project" value="UniProtKB-KW"/>
</dbReference>
<dbReference type="GO" id="GO:0006310">
    <property type="term" value="P:DNA recombination"/>
    <property type="evidence" value="ECO:0007669"/>
    <property type="project" value="UniProtKB-KW"/>
</dbReference>
<dbReference type="Gene3D" id="2.40.50.140">
    <property type="entry name" value="Nucleic acid-binding proteins"/>
    <property type="match status" value="1"/>
</dbReference>
<dbReference type="AlphaFoldDB" id="A0AAV6HYL5"/>
<keyword evidence="5" id="KW-1185">Reference proteome</keyword>
<protein>
    <recommendedName>
        <fullName evidence="1">ATP-dependent DNA helicase</fullName>
        <ecNumber evidence="1">5.6.2.3</ecNumber>
    </recommendedName>
</protein>
<keyword evidence="1" id="KW-0234">DNA repair</keyword>
<dbReference type="SUPFAM" id="SSF50249">
    <property type="entry name" value="Nucleic acid-binding proteins"/>
    <property type="match status" value="1"/>
</dbReference>
<gene>
    <name evidence="4" type="ORF">RHGRI_033934</name>
</gene>
<dbReference type="InterPro" id="IPR010285">
    <property type="entry name" value="DNA_helicase_pif1-like_DEAD"/>
</dbReference>
<dbReference type="EC" id="5.6.2.3" evidence="1"/>